<keyword evidence="2" id="KW-1185">Reference proteome</keyword>
<protein>
    <recommendedName>
        <fullName evidence="3">MORN repeat protein</fullName>
    </recommendedName>
</protein>
<proteinExistence type="predicted"/>
<evidence type="ECO:0008006" key="3">
    <source>
        <dbReference type="Google" id="ProtNLM"/>
    </source>
</evidence>
<gene>
    <name evidence="1" type="ORF">GSBLH_T00006404001</name>
</gene>
<evidence type="ECO:0000313" key="1">
    <source>
        <dbReference type="EMBL" id="CBK22148.2"/>
    </source>
</evidence>
<dbReference type="InParanoid" id="D8M259"/>
<dbReference type="EMBL" id="FN668647">
    <property type="protein sequence ID" value="CBK22148.2"/>
    <property type="molecule type" value="Genomic_DNA"/>
</dbReference>
<reference evidence="1" key="1">
    <citation type="submission" date="2010-02" db="EMBL/GenBank/DDBJ databases">
        <title>Sequencing and annotation of the Blastocystis hominis genome.</title>
        <authorList>
            <person name="Wincker P."/>
        </authorList>
    </citation>
    <scope>NUCLEOTIDE SEQUENCE</scope>
    <source>
        <strain evidence="1">Singapore isolate B</strain>
    </source>
</reference>
<organism evidence="1">
    <name type="scientific">Blastocystis hominis</name>
    <dbReference type="NCBI Taxonomy" id="12968"/>
    <lineage>
        <taxon>Eukaryota</taxon>
        <taxon>Sar</taxon>
        <taxon>Stramenopiles</taxon>
        <taxon>Bigyra</taxon>
        <taxon>Opalozoa</taxon>
        <taxon>Opalinata</taxon>
        <taxon>Blastocystidae</taxon>
        <taxon>Blastocystis</taxon>
    </lineage>
</organism>
<dbReference type="GeneID" id="24922529"/>
<evidence type="ECO:0000313" key="2">
    <source>
        <dbReference type="Proteomes" id="UP000008312"/>
    </source>
</evidence>
<sequence>MGEQIPYPVFSNLDDELSIDSNQAESFSDRPFLPSLGFAQIINGTEVSFTYPINYTVKEIKFDDPDTQDGKGKEIYKGNHEHEYLVCEWKNHLKNGKGLLYNSWGELLFRGNFVNDKLEGMGAIYHDGCVIAELLYEHNQPDLLNYIECSPDSIILVKRSEKGELLYRGGFDEQTLEREGWGAEYKNGVLHYYGTHESNVIVNITKKFEADIMYEYGSDQTLVYVGNYKDSLVEGFPREGEGREYLNGVLTFHGQYANNKRNGKGTLFYQYGVAKMCGFWEQGKLLWSMEMDSNGYSSNLKFDGRSIASIRVVDGLEVINMNIRNMKIGNNACNSKEIQRFVLSNAPCIETISIGSNCCKNVTFFQIEDLPSLRKVTILEDSFTTFNRTTNTPINGNHPANSRYQSIFQINRCPQLVMFCCGCGSFSSFLQFSLTRKVVPDRKTFQNWKGLRSDVKASTMCMLFL</sequence>
<dbReference type="SUPFAM" id="SSF82185">
    <property type="entry name" value="Histone H3 K4-specific methyltransferase SET7/9 N-terminal domain"/>
    <property type="match status" value="2"/>
</dbReference>
<dbReference type="OrthoDB" id="294378at2759"/>
<name>D8M259_BLAHO</name>
<dbReference type="RefSeq" id="XP_012896196.1">
    <property type="nucleotide sequence ID" value="XM_013040742.1"/>
</dbReference>
<dbReference type="AlphaFoldDB" id="D8M259"/>
<dbReference type="Proteomes" id="UP000008312">
    <property type="component" value="Unassembled WGS sequence"/>
</dbReference>
<accession>D8M259</accession>